<dbReference type="Proteomes" id="UP000292695">
    <property type="component" value="Unassembled WGS sequence"/>
</dbReference>
<dbReference type="InterPro" id="IPR007361">
    <property type="entry name" value="DUF427"/>
</dbReference>
<dbReference type="OrthoDB" id="285364at2"/>
<dbReference type="PANTHER" id="PTHR34310:SF9">
    <property type="entry name" value="BLR5716 PROTEIN"/>
    <property type="match status" value="1"/>
</dbReference>
<feature type="domain" description="DUF427" evidence="1">
    <location>
        <begin position="163"/>
        <end position="254"/>
    </location>
</feature>
<dbReference type="Pfam" id="PF04248">
    <property type="entry name" value="NTP_transf_9"/>
    <property type="match status" value="1"/>
</dbReference>
<sequence>MALTVEDDYLSSLPQLRYFSTPRRVRAEAFGRVLVESGSARLVWEPGRVVPQYAVPVAALRGELSDSSAAVPDARPVTFLGVEALDPSTPFGVHSCPGRSMRLRAPGGDLDGAVFLPADPDLDGWAVLDFEAFDTWFEEDEVIFGHARDPRSRVEVRRSARHVVVEVNGTVVADSRRPVLVMETFLPTRFYLPREDVAMRLLRPSSTRSTCAYKGHASYLSVDLGADLHQDLAWTYEDPVAEVGKIAGLIAFLDERVDVTVDGEHQPRPRSPWS</sequence>
<dbReference type="Gene3D" id="2.170.150.40">
    <property type="entry name" value="Domain of unknown function (DUF427)"/>
    <property type="match status" value="1"/>
</dbReference>
<dbReference type="PANTHER" id="PTHR34310">
    <property type="entry name" value="DUF427 DOMAIN PROTEIN (AFU_ORTHOLOGUE AFUA_3G02220)"/>
    <property type="match status" value="1"/>
</dbReference>
<accession>A0A4R0ITR5</accession>
<dbReference type="AlphaFoldDB" id="A0A4R0ITR5"/>
<evidence type="ECO:0000313" key="2">
    <source>
        <dbReference type="EMBL" id="TCC34906.1"/>
    </source>
</evidence>
<organism evidence="2 3">
    <name type="scientific">Kribbella sindirgiensis</name>
    <dbReference type="NCBI Taxonomy" id="1124744"/>
    <lineage>
        <taxon>Bacteria</taxon>
        <taxon>Bacillati</taxon>
        <taxon>Actinomycetota</taxon>
        <taxon>Actinomycetes</taxon>
        <taxon>Propionibacteriales</taxon>
        <taxon>Kribbellaceae</taxon>
        <taxon>Kribbella</taxon>
    </lineage>
</organism>
<gene>
    <name evidence="2" type="ORF">E0H50_13515</name>
</gene>
<evidence type="ECO:0000259" key="1">
    <source>
        <dbReference type="Pfam" id="PF04248"/>
    </source>
</evidence>
<dbReference type="EMBL" id="SJKA01000004">
    <property type="protein sequence ID" value="TCC34906.1"/>
    <property type="molecule type" value="Genomic_DNA"/>
</dbReference>
<comment type="caution">
    <text evidence="2">The sequence shown here is derived from an EMBL/GenBank/DDBJ whole genome shotgun (WGS) entry which is preliminary data.</text>
</comment>
<dbReference type="RefSeq" id="WP_131287737.1">
    <property type="nucleotide sequence ID" value="NZ_SJKA01000004.1"/>
</dbReference>
<protein>
    <submittedName>
        <fullName evidence="2">DUF427 domain-containing protein</fullName>
    </submittedName>
</protein>
<keyword evidence="3" id="KW-1185">Reference proteome</keyword>
<reference evidence="2 3" key="1">
    <citation type="submission" date="2019-02" db="EMBL/GenBank/DDBJ databases">
        <title>Kribbella capetownensis sp. nov. and Kribbella speibonae sp. nov., isolated from soil.</title>
        <authorList>
            <person name="Curtis S.M."/>
            <person name="Norton I."/>
            <person name="Everest G.J."/>
            <person name="Meyers P.R."/>
        </authorList>
    </citation>
    <scope>NUCLEOTIDE SEQUENCE [LARGE SCALE GENOMIC DNA]</scope>
    <source>
        <strain evidence="2 3">DSM 27082</strain>
    </source>
</reference>
<proteinExistence type="predicted"/>
<name>A0A4R0ITR5_9ACTN</name>
<dbReference type="InterPro" id="IPR038694">
    <property type="entry name" value="DUF427_sf"/>
</dbReference>
<evidence type="ECO:0000313" key="3">
    <source>
        <dbReference type="Proteomes" id="UP000292695"/>
    </source>
</evidence>